<dbReference type="EMBL" id="BNJQ01000021">
    <property type="protein sequence ID" value="GHP08593.1"/>
    <property type="molecule type" value="Genomic_DNA"/>
</dbReference>
<feature type="transmembrane region" description="Helical" evidence="2">
    <location>
        <begin position="83"/>
        <end position="104"/>
    </location>
</feature>
<keyword evidence="2" id="KW-1133">Transmembrane helix</keyword>
<feature type="transmembrane region" description="Helical" evidence="2">
    <location>
        <begin position="374"/>
        <end position="394"/>
    </location>
</feature>
<evidence type="ECO:0000256" key="1">
    <source>
        <dbReference type="SAM" id="MobiDB-lite"/>
    </source>
</evidence>
<feature type="compositionally biased region" description="Basic and acidic residues" evidence="1">
    <location>
        <begin position="246"/>
        <end position="268"/>
    </location>
</feature>
<keyword evidence="2" id="KW-0472">Membrane</keyword>
<evidence type="ECO:0000313" key="3">
    <source>
        <dbReference type="EMBL" id="GHP08593.1"/>
    </source>
</evidence>
<feature type="transmembrane region" description="Helical" evidence="2">
    <location>
        <begin position="206"/>
        <end position="225"/>
    </location>
</feature>
<accession>A0A830HPD0</accession>
<gene>
    <name evidence="3" type="ORF">PPROV_000733000</name>
</gene>
<sequence length="439" mass="47998">MYASPFVSLSASQSRVAQELVYRAIRLVAWALLALAATSYAILWTRCGGCCFFKKTMMSGAVPPRLAAAGGGKSGKWINFSMLMIVIWMIVIQEILYVAVLDAGRRYAKDDGPNMTDVLSSDTGLAYSLIVISDFADASFMGLLMLCSTGFGITTETIKWWHLAGISLVAVVYLLSSIYVDVEDTLLCTGNSKIEFDRTTCSATQYNMSLFFIAVTFVTMWYFVFEVSAREAEKFAWATASGLRERAQRQERDTQDGAWQIDDHHSEDSSSTPGTATHAGASAAAARPSYPSSHDEDSAAPSHADVVTARSKHRLMSSFSISTLLYAIASIMAIFLPDLLLMKTEIAAESDDDVTPQETIVINDRTFGTTASDILQIIQHCIFFALMVFLTVIFRPRTDSLYLQVSEGDVATTLSTDMGVVEMQEMPSSRSGGDVQHLA</sequence>
<feature type="transmembrane region" description="Helical" evidence="2">
    <location>
        <begin position="124"/>
        <end position="148"/>
    </location>
</feature>
<dbReference type="AlphaFoldDB" id="A0A830HPD0"/>
<protein>
    <submittedName>
        <fullName evidence="3">Uncharacterized protein</fullName>
    </submittedName>
</protein>
<feature type="transmembrane region" description="Helical" evidence="2">
    <location>
        <begin position="319"/>
        <end position="336"/>
    </location>
</feature>
<proteinExistence type="predicted"/>
<feature type="transmembrane region" description="Helical" evidence="2">
    <location>
        <begin position="27"/>
        <end position="45"/>
    </location>
</feature>
<name>A0A830HPD0_9CHLO</name>
<feature type="transmembrane region" description="Helical" evidence="2">
    <location>
        <begin position="160"/>
        <end position="180"/>
    </location>
</feature>
<keyword evidence="4" id="KW-1185">Reference proteome</keyword>
<comment type="caution">
    <text evidence="3">The sequence shown here is derived from an EMBL/GenBank/DDBJ whole genome shotgun (WGS) entry which is preliminary data.</text>
</comment>
<keyword evidence="2" id="KW-0812">Transmembrane</keyword>
<feature type="region of interest" description="Disordered" evidence="1">
    <location>
        <begin position="246"/>
        <end position="303"/>
    </location>
</feature>
<organism evidence="3 4">
    <name type="scientific">Pycnococcus provasolii</name>
    <dbReference type="NCBI Taxonomy" id="41880"/>
    <lineage>
        <taxon>Eukaryota</taxon>
        <taxon>Viridiplantae</taxon>
        <taxon>Chlorophyta</taxon>
        <taxon>Pseudoscourfieldiophyceae</taxon>
        <taxon>Pseudoscourfieldiales</taxon>
        <taxon>Pycnococcaceae</taxon>
        <taxon>Pycnococcus</taxon>
    </lineage>
</organism>
<dbReference type="Proteomes" id="UP000660262">
    <property type="component" value="Unassembled WGS sequence"/>
</dbReference>
<evidence type="ECO:0000313" key="4">
    <source>
        <dbReference type="Proteomes" id="UP000660262"/>
    </source>
</evidence>
<reference evidence="3" key="1">
    <citation type="submission" date="2020-10" db="EMBL/GenBank/DDBJ databases">
        <title>Unveiling of a novel bifunctional photoreceptor, Dualchrome1, isolated from a cosmopolitan green alga.</title>
        <authorList>
            <person name="Suzuki S."/>
            <person name="Kawachi M."/>
        </authorList>
    </citation>
    <scope>NUCLEOTIDE SEQUENCE</scope>
    <source>
        <strain evidence="3">NIES 2893</strain>
    </source>
</reference>
<evidence type="ECO:0000256" key="2">
    <source>
        <dbReference type="SAM" id="Phobius"/>
    </source>
</evidence>
<feature type="compositionally biased region" description="Low complexity" evidence="1">
    <location>
        <begin position="269"/>
        <end position="292"/>
    </location>
</feature>